<accession>A0A6C0DSF6</accession>
<sequence length="192" mass="21877">MSRRFIFCFPRLCAAKVVEPPLPNAHSYCDLYESDDETVDGLDVKKLPPPPPKYDMENTISFIPPITEGFVIKVYDGDTITVASKLPYPNSPVYRFHVRLNGIDTPEIKGKTDDEKAAAHHAQKALENLILHKTVTLKNLKTEKYGRILADVYLKKVSLNKWMLDNNYAVKYEGGTKQSPYSWTEYIKTGHK</sequence>
<dbReference type="Gene3D" id="2.40.50.90">
    <property type="match status" value="1"/>
</dbReference>
<dbReference type="AlphaFoldDB" id="A0A6C0DSF6"/>
<protein>
    <recommendedName>
        <fullName evidence="1">TNase-like domain-containing protein</fullName>
    </recommendedName>
</protein>
<reference evidence="2" key="1">
    <citation type="journal article" date="2020" name="Nature">
        <title>Giant virus diversity and host interactions through global metagenomics.</title>
        <authorList>
            <person name="Schulz F."/>
            <person name="Roux S."/>
            <person name="Paez-Espino D."/>
            <person name="Jungbluth S."/>
            <person name="Walsh D.A."/>
            <person name="Denef V.J."/>
            <person name="McMahon K.D."/>
            <person name="Konstantinidis K.T."/>
            <person name="Eloe-Fadrosh E.A."/>
            <person name="Kyrpides N.C."/>
            <person name="Woyke T."/>
        </authorList>
    </citation>
    <scope>NUCLEOTIDE SEQUENCE</scope>
    <source>
        <strain evidence="2">GVMAG-M-3300023174-5</strain>
    </source>
</reference>
<dbReference type="EMBL" id="MN739670">
    <property type="protein sequence ID" value="QHT19906.1"/>
    <property type="molecule type" value="Genomic_DNA"/>
</dbReference>
<dbReference type="SMART" id="SM00318">
    <property type="entry name" value="SNc"/>
    <property type="match status" value="1"/>
</dbReference>
<proteinExistence type="predicted"/>
<dbReference type="SUPFAM" id="SSF50199">
    <property type="entry name" value="Staphylococcal nuclease"/>
    <property type="match status" value="1"/>
</dbReference>
<feature type="domain" description="TNase-like" evidence="1">
    <location>
        <begin position="65"/>
        <end position="192"/>
    </location>
</feature>
<name>A0A6C0DSF6_9ZZZZ</name>
<dbReference type="PROSITE" id="PS50830">
    <property type="entry name" value="TNASE_3"/>
    <property type="match status" value="1"/>
</dbReference>
<dbReference type="InterPro" id="IPR016071">
    <property type="entry name" value="Staphylococal_nuclease_OB-fold"/>
</dbReference>
<evidence type="ECO:0000313" key="2">
    <source>
        <dbReference type="EMBL" id="QHT19906.1"/>
    </source>
</evidence>
<dbReference type="Pfam" id="PF00565">
    <property type="entry name" value="SNase"/>
    <property type="match status" value="1"/>
</dbReference>
<dbReference type="InterPro" id="IPR035437">
    <property type="entry name" value="SNase_OB-fold_sf"/>
</dbReference>
<organism evidence="2">
    <name type="scientific">viral metagenome</name>
    <dbReference type="NCBI Taxonomy" id="1070528"/>
    <lineage>
        <taxon>unclassified sequences</taxon>
        <taxon>metagenomes</taxon>
        <taxon>organismal metagenomes</taxon>
    </lineage>
</organism>
<evidence type="ECO:0000259" key="1">
    <source>
        <dbReference type="PROSITE" id="PS50830"/>
    </source>
</evidence>